<dbReference type="Proteomes" id="UP000269331">
    <property type="component" value="Chromosome"/>
</dbReference>
<organism evidence="1 2">
    <name type="scientific">Streptococcus ruminantium</name>
    <dbReference type="NCBI Taxonomy" id="1917441"/>
    <lineage>
        <taxon>Bacteria</taxon>
        <taxon>Bacillati</taxon>
        <taxon>Bacillota</taxon>
        <taxon>Bacilli</taxon>
        <taxon>Lactobacillales</taxon>
        <taxon>Streptococcaceae</taxon>
        <taxon>Streptococcus</taxon>
    </lineage>
</organism>
<evidence type="ECO:0000313" key="2">
    <source>
        <dbReference type="Proteomes" id="UP000269331"/>
    </source>
</evidence>
<sequence>MQAVQEIFCENINKHFHAFSYLLESFFIYFQAFLSCRKCFQMV</sequence>
<name>A0A2Z5TKE4_9STRE</name>
<protein>
    <submittedName>
        <fullName evidence="1">Uncharacterized protein</fullName>
    </submittedName>
</protein>
<proteinExistence type="predicted"/>
<evidence type="ECO:0000313" key="1">
    <source>
        <dbReference type="EMBL" id="BBA91867.1"/>
    </source>
</evidence>
<reference evidence="1 2" key="1">
    <citation type="journal article" date="2018" name="Genome Biol. Evol.">
        <title>Complete Genome Sequence of Streptococcus ruminantium sp. nov. GUT-187T (=DSM 104980T =JCM 31869T), the Type Strain of S. ruminantium, and Comparison with Genome Sequences of Streptococcus suis Strains.</title>
        <authorList>
            <person name="Tohya M."/>
            <person name="Sekizaki T."/>
            <person name="Miyoshi-Akiyama T."/>
        </authorList>
    </citation>
    <scope>NUCLEOTIDE SEQUENCE [LARGE SCALE GENOMIC DNA]</scope>
    <source>
        <strain evidence="1 2">GUT187T</strain>
    </source>
</reference>
<gene>
    <name evidence="1" type="ORF">SR187_1180</name>
</gene>
<dbReference type="EMBL" id="AP018400">
    <property type="protein sequence ID" value="BBA91867.1"/>
    <property type="molecule type" value="Genomic_DNA"/>
</dbReference>
<accession>A0A2Z5TKE4</accession>
<dbReference type="KEGG" id="srq:SR187_1180"/>
<dbReference type="AlphaFoldDB" id="A0A2Z5TKE4"/>